<accession>X0VAB6</accession>
<sequence length="94" mass="10630">MAVPTLAILFTKTEEEVLAWDDLQFADHVNKARQFGRWLWNFFPPQAGGKDEAEIKASADMIREATPELLLPSEEKFEDIRAESEFHGIVGPQG</sequence>
<dbReference type="EMBL" id="BARS01013517">
    <property type="protein sequence ID" value="GAF97530.1"/>
    <property type="molecule type" value="Genomic_DNA"/>
</dbReference>
<comment type="caution">
    <text evidence="1">The sequence shown here is derived from an EMBL/GenBank/DDBJ whole genome shotgun (WGS) entry which is preliminary data.</text>
</comment>
<reference evidence="1" key="1">
    <citation type="journal article" date="2014" name="Front. Microbiol.">
        <title>High frequency of phylogenetically diverse reductive dehalogenase-homologous genes in deep subseafloor sedimentary metagenomes.</title>
        <authorList>
            <person name="Kawai M."/>
            <person name="Futagami T."/>
            <person name="Toyoda A."/>
            <person name="Takaki Y."/>
            <person name="Nishi S."/>
            <person name="Hori S."/>
            <person name="Arai W."/>
            <person name="Tsubouchi T."/>
            <person name="Morono Y."/>
            <person name="Uchiyama I."/>
            <person name="Ito T."/>
            <person name="Fujiyama A."/>
            <person name="Inagaki F."/>
            <person name="Takami H."/>
        </authorList>
    </citation>
    <scope>NUCLEOTIDE SEQUENCE</scope>
    <source>
        <strain evidence="1">Expedition CK06-06</strain>
    </source>
</reference>
<dbReference type="AlphaFoldDB" id="X0VAB6"/>
<name>X0VAB6_9ZZZZ</name>
<protein>
    <submittedName>
        <fullName evidence="1">Uncharacterized protein</fullName>
    </submittedName>
</protein>
<proteinExistence type="predicted"/>
<gene>
    <name evidence="1" type="ORF">S01H1_23420</name>
</gene>
<evidence type="ECO:0000313" key="1">
    <source>
        <dbReference type="EMBL" id="GAF97530.1"/>
    </source>
</evidence>
<organism evidence="1">
    <name type="scientific">marine sediment metagenome</name>
    <dbReference type="NCBI Taxonomy" id="412755"/>
    <lineage>
        <taxon>unclassified sequences</taxon>
        <taxon>metagenomes</taxon>
        <taxon>ecological metagenomes</taxon>
    </lineage>
</organism>